<keyword evidence="2" id="KW-1003">Cell membrane</keyword>
<feature type="transmembrane region" description="Helical" evidence="7">
    <location>
        <begin position="103"/>
        <end position="120"/>
    </location>
</feature>
<evidence type="ECO:0000256" key="5">
    <source>
        <dbReference type="ARBA" id="ARBA00023136"/>
    </source>
</evidence>
<protein>
    <submittedName>
        <fullName evidence="8">ABC transporter permease</fullName>
    </submittedName>
</protein>
<feature type="transmembrane region" description="Helical" evidence="7">
    <location>
        <begin position="78"/>
        <end position="97"/>
    </location>
</feature>
<organism evidence="8 9">
    <name type="scientific">Actinoplanes sandaracinus</name>
    <dbReference type="NCBI Taxonomy" id="3045177"/>
    <lineage>
        <taxon>Bacteria</taxon>
        <taxon>Bacillati</taxon>
        <taxon>Actinomycetota</taxon>
        <taxon>Actinomycetes</taxon>
        <taxon>Micromonosporales</taxon>
        <taxon>Micromonosporaceae</taxon>
        <taxon>Actinoplanes</taxon>
    </lineage>
</organism>
<feature type="region of interest" description="Disordered" evidence="6">
    <location>
        <begin position="1"/>
        <end position="22"/>
    </location>
</feature>
<evidence type="ECO:0000256" key="1">
    <source>
        <dbReference type="ARBA" id="ARBA00004651"/>
    </source>
</evidence>
<comment type="caution">
    <text evidence="8">The sequence shown here is derived from an EMBL/GenBank/DDBJ whole genome shotgun (WGS) entry which is preliminary data.</text>
</comment>
<keyword evidence="4 7" id="KW-1133">Transmembrane helix</keyword>
<proteinExistence type="predicted"/>
<dbReference type="Pfam" id="PF02653">
    <property type="entry name" value="BPD_transp_2"/>
    <property type="match status" value="1"/>
</dbReference>
<feature type="transmembrane region" description="Helical" evidence="7">
    <location>
        <begin position="280"/>
        <end position="313"/>
    </location>
</feature>
<evidence type="ECO:0000256" key="6">
    <source>
        <dbReference type="SAM" id="MobiDB-lite"/>
    </source>
</evidence>
<dbReference type="EMBL" id="JASCTH010000031">
    <property type="protein sequence ID" value="MDI6104263.1"/>
    <property type="molecule type" value="Genomic_DNA"/>
</dbReference>
<feature type="transmembrane region" description="Helical" evidence="7">
    <location>
        <begin position="193"/>
        <end position="216"/>
    </location>
</feature>
<evidence type="ECO:0000256" key="2">
    <source>
        <dbReference type="ARBA" id="ARBA00022475"/>
    </source>
</evidence>
<name>A0ABT6WWY7_9ACTN</name>
<evidence type="ECO:0000256" key="7">
    <source>
        <dbReference type="SAM" id="Phobius"/>
    </source>
</evidence>
<dbReference type="Proteomes" id="UP001241758">
    <property type="component" value="Unassembled WGS sequence"/>
</dbReference>
<dbReference type="RefSeq" id="WP_282765619.1">
    <property type="nucleotide sequence ID" value="NZ_JASCTH010000031.1"/>
</dbReference>
<evidence type="ECO:0000313" key="9">
    <source>
        <dbReference type="Proteomes" id="UP001241758"/>
    </source>
</evidence>
<dbReference type="PANTHER" id="PTHR32196">
    <property type="entry name" value="ABC TRANSPORTER PERMEASE PROTEIN YPHD-RELATED-RELATED"/>
    <property type="match status" value="1"/>
</dbReference>
<reference evidence="8 9" key="1">
    <citation type="submission" date="2023-05" db="EMBL/GenBank/DDBJ databases">
        <title>Actinoplanes sp. NEAU-A12 genome sequencing.</title>
        <authorList>
            <person name="Wang Z.-S."/>
        </authorList>
    </citation>
    <scope>NUCLEOTIDE SEQUENCE [LARGE SCALE GENOMIC DNA]</scope>
    <source>
        <strain evidence="8 9">NEAU-A12</strain>
    </source>
</reference>
<evidence type="ECO:0000256" key="3">
    <source>
        <dbReference type="ARBA" id="ARBA00022692"/>
    </source>
</evidence>
<accession>A0ABT6WWY7</accession>
<dbReference type="CDD" id="cd06579">
    <property type="entry name" value="TM_PBP1_transp_AraH_like"/>
    <property type="match status" value="1"/>
</dbReference>
<feature type="transmembrane region" description="Helical" evidence="7">
    <location>
        <begin position="247"/>
        <end position="268"/>
    </location>
</feature>
<evidence type="ECO:0000313" key="8">
    <source>
        <dbReference type="EMBL" id="MDI6104263.1"/>
    </source>
</evidence>
<keyword evidence="5 7" id="KW-0472">Membrane</keyword>
<comment type="subcellular location">
    <subcellularLocation>
        <location evidence="1">Cell membrane</location>
        <topology evidence="1">Multi-pass membrane protein</topology>
    </subcellularLocation>
</comment>
<feature type="transmembrane region" description="Helical" evidence="7">
    <location>
        <begin position="319"/>
        <end position="343"/>
    </location>
</feature>
<keyword evidence="3 7" id="KW-0812">Transmembrane</keyword>
<feature type="transmembrane region" description="Helical" evidence="7">
    <location>
        <begin position="127"/>
        <end position="148"/>
    </location>
</feature>
<feature type="transmembrane region" description="Helical" evidence="7">
    <location>
        <begin position="154"/>
        <end position="172"/>
    </location>
</feature>
<evidence type="ECO:0000256" key="4">
    <source>
        <dbReference type="ARBA" id="ARBA00022989"/>
    </source>
</evidence>
<keyword evidence="9" id="KW-1185">Reference proteome</keyword>
<feature type="transmembrane region" description="Helical" evidence="7">
    <location>
        <begin position="49"/>
        <end position="66"/>
    </location>
</feature>
<gene>
    <name evidence="8" type="ORF">QLQ12_37295</name>
</gene>
<dbReference type="InterPro" id="IPR001851">
    <property type="entry name" value="ABC_transp_permease"/>
</dbReference>
<sequence>MHETVREGAAGGAGVPPAGQEAAPSAVRGRRILSMLGRVGTVLVRWREASVLIVALGMAVYFRASNDVFLTPDNLRNIAQATAPAAIVAIGIVLLLVSGEIDLSVGVVAALAPFLMHYAVDLYGVPVVPALLLAFGISAGIGFCNGFIVTKLKVPSLVATLGSYYFLLGVLLTTSHAYPAQIPEQARGRIQTIFGAGDWASLTWCLTIVVIFHIVLTRTRWGLHTISVGGNPIGATEAGIRTDRIKIGNFMIASVLGALAGLLEAFRINSIDPNIGGGTALVFTAISAAVIGGTALAGGSGTVIGALLGALILAELQNGFNLIGISANPFQLILGGAILLSMIANQYLSRLRRTGGA</sequence>